<accession>A0A843UY46</accession>
<organism evidence="2 3">
    <name type="scientific">Colocasia esculenta</name>
    <name type="common">Wild taro</name>
    <name type="synonym">Arum esculentum</name>
    <dbReference type="NCBI Taxonomy" id="4460"/>
    <lineage>
        <taxon>Eukaryota</taxon>
        <taxon>Viridiplantae</taxon>
        <taxon>Streptophyta</taxon>
        <taxon>Embryophyta</taxon>
        <taxon>Tracheophyta</taxon>
        <taxon>Spermatophyta</taxon>
        <taxon>Magnoliopsida</taxon>
        <taxon>Liliopsida</taxon>
        <taxon>Araceae</taxon>
        <taxon>Aroideae</taxon>
        <taxon>Colocasieae</taxon>
        <taxon>Colocasia</taxon>
    </lineage>
</organism>
<dbReference type="EMBL" id="NMUH01001068">
    <property type="protein sequence ID" value="MQL88558.1"/>
    <property type="molecule type" value="Genomic_DNA"/>
</dbReference>
<comment type="caution">
    <text evidence="2">The sequence shown here is derived from an EMBL/GenBank/DDBJ whole genome shotgun (WGS) entry which is preliminary data.</text>
</comment>
<keyword evidence="3" id="KW-1185">Reference proteome</keyword>
<protein>
    <submittedName>
        <fullName evidence="2">Uncharacterized protein</fullName>
    </submittedName>
</protein>
<evidence type="ECO:0000256" key="1">
    <source>
        <dbReference type="SAM" id="MobiDB-lite"/>
    </source>
</evidence>
<sequence>MKDSCLYLLPTNGSAEVKLQLDGTEGASTDVLSSTRVLTLTSRQSESGRTTVPRLASLRGSGAAKSEAVRRRTGWPAPGRTPNCPRRHHPRELCKRLTRHCPNHHFPLSSGVRQVAANSSTLVARSTPSTGSRGRGSQVQ</sequence>
<proteinExistence type="predicted"/>
<gene>
    <name evidence="2" type="ORF">Taro_021125</name>
</gene>
<name>A0A843UY46_COLES</name>
<feature type="region of interest" description="Disordered" evidence="1">
    <location>
        <begin position="117"/>
        <end position="140"/>
    </location>
</feature>
<feature type="region of interest" description="Disordered" evidence="1">
    <location>
        <begin position="59"/>
        <end position="88"/>
    </location>
</feature>
<feature type="compositionally biased region" description="Low complexity" evidence="1">
    <location>
        <begin position="125"/>
        <end position="140"/>
    </location>
</feature>
<dbReference type="Proteomes" id="UP000652761">
    <property type="component" value="Unassembled WGS sequence"/>
</dbReference>
<reference evidence="2" key="1">
    <citation type="submission" date="2017-07" db="EMBL/GenBank/DDBJ databases">
        <title>Taro Niue Genome Assembly and Annotation.</title>
        <authorList>
            <person name="Atibalentja N."/>
            <person name="Keating K."/>
            <person name="Fields C.J."/>
        </authorList>
    </citation>
    <scope>NUCLEOTIDE SEQUENCE</scope>
    <source>
        <strain evidence="2">Niue_2</strain>
        <tissue evidence="2">Leaf</tissue>
    </source>
</reference>
<evidence type="ECO:0000313" key="3">
    <source>
        <dbReference type="Proteomes" id="UP000652761"/>
    </source>
</evidence>
<evidence type="ECO:0000313" key="2">
    <source>
        <dbReference type="EMBL" id="MQL88558.1"/>
    </source>
</evidence>
<dbReference type="AlphaFoldDB" id="A0A843UY46"/>